<dbReference type="RefSeq" id="WP_119777451.1">
    <property type="nucleotide sequence ID" value="NZ_QYUK01000011.1"/>
</dbReference>
<feature type="domain" description="Aldehyde dehydrogenase" evidence="3">
    <location>
        <begin position="19"/>
        <end position="475"/>
    </location>
</feature>
<keyword evidence="2" id="KW-0560">Oxidoreductase</keyword>
<dbReference type="InterPro" id="IPR016163">
    <property type="entry name" value="Ald_DH_C"/>
</dbReference>
<dbReference type="GO" id="GO:0016620">
    <property type="term" value="F:oxidoreductase activity, acting on the aldehyde or oxo group of donors, NAD or NADP as acceptor"/>
    <property type="evidence" value="ECO:0007669"/>
    <property type="project" value="InterPro"/>
</dbReference>
<dbReference type="Gene3D" id="3.40.309.10">
    <property type="entry name" value="Aldehyde Dehydrogenase, Chain A, domain 2"/>
    <property type="match status" value="1"/>
</dbReference>
<proteinExistence type="inferred from homology"/>
<accession>A0A418W9W6</accession>
<dbReference type="InterPro" id="IPR015590">
    <property type="entry name" value="Aldehyde_DH_dom"/>
</dbReference>
<evidence type="ECO:0000313" key="5">
    <source>
        <dbReference type="Proteomes" id="UP000284605"/>
    </source>
</evidence>
<dbReference type="PROSITE" id="PS00070">
    <property type="entry name" value="ALDEHYDE_DEHYDR_CYS"/>
    <property type="match status" value="1"/>
</dbReference>
<protein>
    <submittedName>
        <fullName evidence="4">Aldehyde dehydrogenase family protein</fullName>
    </submittedName>
</protein>
<reference evidence="4 5" key="1">
    <citation type="submission" date="2018-09" db="EMBL/GenBank/DDBJ databases">
        <authorList>
            <person name="Zhu H."/>
        </authorList>
    </citation>
    <scope>NUCLEOTIDE SEQUENCE [LARGE SCALE GENOMIC DNA]</scope>
    <source>
        <strain evidence="4 5">K1W22B-8</strain>
    </source>
</reference>
<evidence type="ECO:0000259" key="3">
    <source>
        <dbReference type="Pfam" id="PF00171"/>
    </source>
</evidence>
<dbReference type="PANTHER" id="PTHR11699">
    <property type="entry name" value="ALDEHYDE DEHYDROGENASE-RELATED"/>
    <property type="match status" value="1"/>
</dbReference>
<keyword evidence="5" id="KW-1185">Reference proteome</keyword>
<evidence type="ECO:0000313" key="4">
    <source>
        <dbReference type="EMBL" id="RJF86805.1"/>
    </source>
</evidence>
<evidence type="ECO:0000256" key="2">
    <source>
        <dbReference type="ARBA" id="ARBA00023002"/>
    </source>
</evidence>
<dbReference type="OrthoDB" id="9812625at2"/>
<dbReference type="Pfam" id="PF00171">
    <property type="entry name" value="Aldedh"/>
    <property type="match status" value="1"/>
</dbReference>
<dbReference type="AlphaFoldDB" id="A0A418W9W6"/>
<comment type="caution">
    <text evidence="4">The sequence shown here is derived from an EMBL/GenBank/DDBJ whole genome shotgun (WGS) entry which is preliminary data.</text>
</comment>
<comment type="similarity">
    <text evidence="1">Belongs to the aldehyde dehydrogenase family.</text>
</comment>
<dbReference type="InterPro" id="IPR016160">
    <property type="entry name" value="Ald_DH_CS_CYS"/>
</dbReference>
<dbReference type="Gene3D" id="3.40.605.10">
    <property type="entry name" value="Aldehyde Dehydrogenase, Chain A, domain 1"/>
    <property type="match status" value="1"/>
</dbReference>
<gene>
    <name evidence="4" type="ORF">D3874_07050</name>
</gene>
<evidence type="ECO:0000256" key="1">
    <source>
        <dbReference type="ARBA" id="ARBA00009986"/>
    </source>
</evidence>
<name>A0A418W9W6_9PROT</name>
<dbReference type="Proteomes" id="UP000284605">
    <property type="component" value="Unassembled WGS sequence"/>
</dbReference>
<sequence length="480" mass="50153">MNAIVQNMIGGRRSVPGGTERYRAINPARLDDIVADYTFSSASDVEAAVEAARDAAQSWRETSAIARGEILTKAGILLRSRAKDLGALMTREMGKPLAEAVGEADYAGKVLQFYGAEAQRPAGETLHSGRPNVHYYTVREPIGIVGAITPWNFPFSIACWKLGPALVSGNTVVWKPAPHHPGCSQAVLDLLMEAGLPEGVVNLVHGGAETGGAIVGDTRIAGVSFTGSTPVGQSIYRQVSARLARAQCEMGGKNALYVHGQADLDKAVMLTVEGAFRSAGQKCTATSRVLVDKAIEAAFVDKLLSRVAELKAGDPLDPATFLGPVVDDRQFGKVRGHIGAAIAAGHPLLAGGAQAPAENGYFVAPTVFGNVAPDAAIAREEIFGPVVALIPVAGLEAAVDTVNGTAYGLSATIVTRDLEAAHRFARSVDTGVVGVNLPTAGVELHAPFGGWKGSGLGVPEQGLKILDFYTKWRSVAMQFA</sequence>
<dbReference type="EMBL" id="QYUK01000011">
    <property type="protein sequence ID" value="RJF86805.1"/>
    <property type="molecule type" value="Genomic_DNA"/>
</dbReference>
<dbReference type="FunFam" id="3.40.605.10:FF:000007">
    <property type="entry name" value="NAD/NADP-dependent betaine aldehyde dehydrogenase"/>
    <property type="match status" value="1"/>
</dbReference>
<dbReference type="InterPro" id="IPR016162">
    <property type="entry name" value="Ald_DH_N"/>
</dbReference>
<dbReference type="InterPro" id="IPR016161">
    <property type="entry name" value="Ald_DH/histidinol_DH"/>
</dbReference>
<dbReference type="SUPFAM" id="SSF53720">
    <property type="entry name" value="ALDH-like"/>
    <property type="match status" value="1"/>
</dbReference>
<organism evidence="4 5">
    <name type="scientific">Oleomonas cavernae</name>
    <dbReference type="NCBI Taxonomy" id="2320859"/>
    <lineage>
        <taxon>Bacteria</taxon>
        <taxon>Pseudomonadati</taxon>
        <taxon>Pseudomonadota</taxon>
        <taxon>Alphaproteobacteria</taxon>
        <taxon>Acetobacterales</taxon>
        <taxon>Acetobacteraceae</taxon>
        <taxon>Oleomonas</taxon>
    </lineage>
</organism>